<dbReference type="PANTHER" id="PTHR11706">
    <property type="entry name" value="SOLUTE CARRIER PROTEIN FAMILY 11 MEMBER"/>
    <property type="match status" value="1"/>
</dbReference>
<proteinExistence type="predicted"/>
<dbReference type="GO" id="GO:0015293">
    <property type="term" value="F:symporter activity"/>
    <property type="evidence" value="ECO:0007669"/>
    <property type="project" value="UniProtKB-KW"/>
</dbReference>
<keyword evidence="6 7" id="KW-0472">Membrane</keyword>
<accession>A0A090W561</accession>
<dbReference type="InterPro" id="IPR001046">
    <property type="entry name" value="NRAMP_fam"/>
</dbReference>
<dbReference type="AlphaFoldDB" id="A0A090W561"/>
<dbReference type="Proteomes" id="UP000029646">
    <property type="component" value="Unassembled WGS sequence"/>
</dbReference>
<dbReference type="GO" id="GO:0005384">
    <property type="term" value="F:manganese ion transmembrane transporter activity"/>
    <property type="evidence" value="ECO:0007669"/>
    <property type="project" value="TreeGrafter"/>
</dbReference>
<feature type="transmembrane region" description="Helical" evidence="7">
    <location>
        <begin position="12"/>
        <end position="32"/>
    </location>
</feature>
<organism evidence="8 9">
    <name type="scientific">Jejuia pallidilutea</name>
    <dbReference type="NCBI Taxonomy" id="504487"/>
    <lineage>
        <taxon>Bacteria</taxon>
        <taxon>Pseudomonadati</taxon>
        <taxon>Bacteroidota</taxon>
        <taxon>Flavobacteriia</taxon>
        <taxon>Flavobacteriales</taxon>
        <taxon>Flavobacteriaceae</taxon>
        <taxon>Jejuia</taxon>
    </lineage>
</organism>
<feature type="transmembrane region" description="Helical" evidence="7">
    <location>
        <begin position="38"/>
        <end position="57"/>
    </location>
</feature>
<keyword evidence="5 7" id="KW-1133">Transmembrane helix</keyword>
<feature type="transmembrane region" description="Helical" evidence="7">
    <location>
        <begin position="78"/>
        <end position="99"/>
    </location>
</feature>
<evidence type="ECO:0000256" key="2">
    <source>
        <dbReference type="ARBA" id="ARBA00022448"/>
    </source>
</evidence>
<evidence type="ECO:0000256" key="7">
    <source>
        <dbReference type="SAM" id="Phobius"/>
    </source>
</evidence>
<keyword evidence="4" id="KW-0769">Symport</keyword>
<evidence type="ECO:0000313" key="8">
    <source>
        <dbReference type="EMBL" id="GAL72056.1"/>
    </source>
</evidence>
<keyword evidence="3 7" id="KW-0812">Transmembrane</keyword>
<dbReference type="GO" id="GO:0015086">
    <property type="term" value="F:cadmium ion transmembrane transporter activity"/>
    <property type="evidence" value="ECO:0007669"/>
    <property type="project" value="TreeGrafter"/>
</dbReference>
<evidence type="ECO:0000256" key="3">
    <source>
        <dbReference type="ARBA" id="ARBA00022692"/>
    </source>
</evidence>
<gene>
    <name evidence="8" type="ORF">JCM19302_2183</name>
</gene>
<evidence type="ECO:0000256" key="6">
    <source>
        <dbReference type="ARBA" id="ARBA00023136"/>
    </source>
</evidence>
<dbReference type="Pfam" id="PF01566">
    <property type="entry name" value="Nramp"/>
    <property type="match status" value="1"/>
</dbReference>
<feature type="transmembrane region" description="Helical" evidence="7">
    <location>
        <begin position="153"/>
        <end position="171"/>
    </location>
</feature>
<feature type="transmembrane region" description="Helical" evidence="7">
    <location>
        <begin position="127"/>
        <end position="146"/>
    </location>
</feature>
<evidence type="ECO:0000256" key="1">
    <source>
        <dbReference type="ARBA" id="ARBA00004141"/>
    </source>
</evidence>
<protein>
    <submittedName>
        <fullName evidence="8">Manganese transport protein MntH</fullName>
    </submittedName>
</protein>
<evidence type="ECO:0000256" key="5">
    <source>
        <dbReference type="ARBA" id="ARBA00022989"/>
    </source>
</evidence>
<name>A0A090W561_9FLAO</name>
<dbReference type="EMBL" id="BBNS01000019">
    <property type="protein sequence ID" value="GAL72056.1"/>
    <property type="molecule type" value="Genomic_DNA"/>
</dbReference>
<evidence type="ECO:0000256" key="4">
    <source>
        <dbReference type="ARBA" id="ARBA00022847"/>
    </source>
</evidence>
<comment type="subcellular location">
    <subcellularLocation>
        <location evidence="1">Membrane</location>
        <topology evidence="1">Multi-pass membrane protein</topology>
    </subcellularLocation>
</comment>
<dbReference type="GO" id="GO:0005886">
    <property type="term" value="C:plasma membrane"/>
    <property type="evidence" value="ECO:0007669"/>
    <property type="project" value="TreeGrafter"/>
</dbReference>
<reference evidence="8 9" key="1">
    <citation type="journal article" date="2014" name="Genome Announc.">
        <title>Draft Genome Sequence of Marine Flavobacterium Jejuia pallidilutea Strain 11shimoA1 and Pigmentation Mutants.</title>
        <authorList>
            <person name="Takatani N."/>
            <person name="Nakanishi M."/>
            <person name="Meirelles P."/>
            <person name="Mino S."/>
            <person name="Suda W."/>
            <person name="Oshima K."/>
            <person name="Hattori M."/>
            <person name="Ohkuma M."/>
            <person name="Hosokawa M."/>
            <person name="Miyashita K."/>
            <person name="Thompson F.L."/>
            <person name="Niwa A."/>
            <person name="Sawabe T."/>
            <person name="Sawabe T."/>
        </authorList>
    </citation>
    <scope>NUCLEOTIDE SEQUENCE [LARGE SCALE GENOMIC DNA]</scope>
    <source>
        <strain evidence="9">JCM19302</strain>
    </source>
</reference>
<evidence type="ECO:0000313" key="9">
    <source>
        <dbReference type="Proteomes" id="UP000029646"/>
    </source>
</evidence>
<dbReference type="PANTHER" id="PTHR11706:SF33">
    <property type="entry name" value="NATURAL RESISTANCE-ASSOCIATED MACROPHAGE PROTEIN 2"/>
    <property type="match status" value="1"/>
</dbReference>
<sequence>MRTFFKNIGPGPLVAAAFIGPGTVTVCTLAGVQFGFTLLWAMVLSVIATIVLQEMTVRLGLVTKKGLSEVIRQELSTPLVRGFSIILILSAIVIGNAAYQGGNISGGVLGLETLFGASSINLGHLQLNSYSLIIGVIAFVLLYTGNYKIIERFLVFLVILMSLAFLTTAILTKPNMSALFKGALIPKFPEAVPC</sequence>
<keyword evidence="2" id="KW-0813">Transport</keyword>
<dbReference type="NCBIfam" id="NF037982">
    <property type="entry name" value="Nramp_1"/>
    <property type="match status" value="1"/>
</dbReference>
<dbReference type="GO" id="GO:0034755">
    <property type="term" value="P:iron ion transmembrane transport"/>
    <property type="evidence" value="ECO:0007669"/>
    <property type="project" value="TreeGrafter"/>
</dbReference>
<comment type="caution">
    <text evidence="8">The sequence shown here is derived from an EMBL/GenBank/DDBJ whole genome shotgun (WGS) entry which is preliminary data.</text>
</comment>